<name>A0A2S2C3W9_9NOCA</name>
<feature type="domain" description="CsbD-like" evidence="2">
    <location>
        <begin position="5"/>
        <end position="57"/>
    </location>
</feature>
<keyword evidence="5" id="KW-1185">Reference proteome</keyword>
<organism evidence="3 5">
    <name type="scientific">Rhodococcus oxybenzonivorans</name>
    <dbReference type="NCBI Taxonomy" id="1990687"/>
    <lineage>
        <taxon>Bacteria</taxon>
        <taxon>Bacillati</taxon>
        <taxon>Actinomycetota</taxon>
        <taxon>Actinomycetes</taxon>
        <taxon>Mycobacteriales</taxon>
        <taxon>Nocardiaceae</taxon>
        <taxon>Rhodococcus</taxon>
    </lineage>
</organism>
<evidence type="ECO:0000256" key="1">
    <source>
        <dbReference type="SAM" id="MobiDB-lite"/>
    </source>
</evidence>
<dbReference type="OrthoDB" id="2143260at2"/>
<dbReference type="KEGG" id="roz:CBI38_10295"/>
<gene>
    <name evidence="3" type="ORF">CBI38_10295</name>
    <name evidence="4" type="ORF">R4315_09635</name>
</gene>
<feature type="region of interest" description="Disordered" evidence="1">
    <location>
        <begin position="1"/>
        <end position="57"/>
    </location>
</feature>
<evidence type="ECO:0000259" key="2">
    <source>
        <dbReference type="Pfam" id="PF05532"/>
    </source>
</evidence>
<dbReference type="Proteomes" id="UP001185863">
    <property type="component" value="Unassembled WGS sequence"/>
</dbReference>
<evidence type="ECO:0000313" key="3">
    <source>
        <dbReference type="EMBL" id="AWK75458.1"/>
    </source>
</evidence>
<dbReference type="EMBL" id="JAWLUP010000016">
    <property type="protein sequence ID" value="MDV7264800.1"/>
    <property type="molecule type" value="Genomic_DNA"/>
</dbReference>
<dbReference type="RefSeq" id="WP_109334986.1">
    <property type="nucleotide sequence ID" value="NZ_CP021354.1"/>
</dbReference>
<evidence type="ECO:0000313" key="5">
    <source>
        <dbReference type="Proteomes" id="UP000245711"/>
    </source>
</evidence>
<dbReference type="AlphaFoldDB" id="A0A2S2C3W9"/>
<sequence>MSIVDKAKNAVQHAAGRSRESIGRATGDNELKNIGKADQRKASVKKAAERVKDVFKH</sequence>
<feature type="compositionally biased region" description="Basic and acidic residues" evidence="1">
    <location>
        <begin position="17"/>
        <end position="57"/>
    </location>
</feature>
<accession>A0A2S2C3W9</accession>
<dbReference type="Proteomes" id="UP000245711">
    <property type="component" value="Chromosome"/>
</dbReference>
<dbReference type="EMBL" id="CP021354">
    <property type="protein sequence ID" value="AWK75458.1"/>
    <property type="molecule type" value="Genomic_DNA"/>
</dbReference>
<reference evidence="4" key="2">
    <citation type="submission" date="2023-10" db="EMBL/GenBank/DDBJ databases">
        <title>Development of a sustainable strategy for remediation of hydrocarbon-contaminated territories based on the waste exchange concept.</title>
        <authorList>
            <person name="Krivoruchko A."/>
        </authorList>
    </citation>
    <scope>NUCLEOTIDE SEQUENCE</scope>
    <source>
        <strain evidence="4">IEGM 68</strain>
    </source>
</reference>
<protein>
    <submittedName>
        <fullName evidence="4">CsbD family protein</fullName>
    </submittedName>
    <submittedName>
        <fullName evidence="3">General stress protein CsbD</fullName>
    </submittedName>
</protein>
<proteinExistence type="predicted"/>
<dbReference type="Pfam" id="PF05532">
    <property type="entry name" value="CsbD"/>
    <property type="match status" value="1"/>
</dbReference>
<dbReference type="InterPro" id="IPR008462">
    <property type="entry name" value="CsbD"/>
</dbReference>
<evidence type="ECO:0000313" key="4">
    <source>
        <dbReference type="EMBL" id="MDV7264800.1"/>
    </source>
</evidence>
<reference evidence="3 5" key="1">
    <citation type="submission" date="2017-05" db="EMBL/GenBank/DDBJ databases">
        <title>Isolation of Rhodococcus sp. S2-17 biodegrading of BP-3.</title>
        <authorList>
            <person name="Lee Y."/>
            <person name="Kim K.H."/>
            <person name="Chun B.H."/>
            <person name="Jung H.S."/>
            <person name="Jeon C.O."/>
        </authorList>
    </citation>
    <scope>NUCLEOTIDE SEQUENCE [LARGE SCALE GENOMIC DNA]</scope>
    <source>
        <strain evidence="3 5">S2-17</strain>
    </source>
</reference>